<sequence>MEERSGGLAVLDLLVTVGLDL</sequence>
<name>A0A834W075_9FABA</name>
<keyword evidence="2" id="KW-1185">Reference proteome</keyword>
<proteinExistence type="predicted"/>
<dbReference type="Proteomes" id="UP000634136">
    <property type="component" value="Unassembled WGS sequence"/>
</dbReference>
<dbReference type="AlphaFoldDB" id="A0A834W075"/>
<dbReference type="EMBL" id="JAAIUW010000058">
    <property type="protein sequence ID" value="KAF7800991.1"/>
    <property type="molecule type" value="Genomic_DNA"/>
</dbReference>
<accession>A0A834W075</accession>
<reference evidence="1" key="1">
    <citation type="submission" date="2020-09" db="EMBL/GenBank/DDBJ databases">
        <title>Genome-Enabled Discovery of Anthraquinone Biosynthesis in Senna tora.</title>
        <authorList>
            <person name="Kang S.-H."/>
            <person name="Pandey R.P."/>
            <person name="Lee C.-M."/>
            <person name="Sim J.-S."/>
            <person name="Jeong J.-T."/>
            <person name="Choi B.-S."/>
            <person name="Jung M."/>
            <person name="Ginzburg D."/>
            <person name="Zhao K."/>
            <person name="Won S.Y."/>
            <person name="Oh T.-J."/>
            <person name="Yu Y."/>
            <person name="Kim N.-H."/>
            <person name="Lee O.R."/>
            <person name="Lee T.-H."/>
            <person name="Bashyal P."/>
            <person name="Kim T.-S."/>
            <person name="Lee W.-H."/>
            <person name="Kawkins C."/>
            <person name="Kim C.-K."/>
            <person name="Kim J.S."/>
            <person name="Ahn B.O."/>
            <person name="Rhee S.Y."/>
            <person name="Sohng J.K."/>
        </authorList>
    </citation>
    <scope>NUCLEOTIDE SEQUENCE</scope>
    <source>
        <tissue evidence="1">Leaf</tissue>
    </source>
</reference>
<gene>
    <name evidence="1" type="ORF">G2W53_044510</name>
</gene>
<organism evidence="1 2">
    <name type="scientific">Senna tora</name>
    <dbReference type="NCBI Taxonomy" id="362788"/>
    <lineage>
        <taxon>Eukaryota</taxon>
        <taxon>Viridiplantae</taxon>
        <taxon>Streptophyta</taxon>
        <taxon>Embryophyta</taxon>
        <taxon>Tracheophyta</taxon>
        <taxon>Spermatophyta</taxon>
        <taxon>Magnoliopsida</taxon>
        <taxon>eudicotyledons</taxon>
        <taxon>Gunneridae</taxon>
        <taxon>Pentapetalae</taxon>
        <taxon>rosids</taxon>
        <taxon>fabids</taxon>
        <taxon>Fabales</taxon>
        <taxon>Fabaceae</taxon>
        <taxon>Caesalpinioideae</taxon>
        <taxon>Cassia clade</taxon>
        <taxon>Senna</taxon>
    </lineage>
</organism>
<evidence type="ECO:0000313" key="1">
    <source>
        <dbReference type="EMBL" id="KAF7800991.1"/>
    </source>
</evidence>
<protein>
    <submittedName>
        <fullName evidence="1">Uncharacterized protein</fullName>
    </submittedName>
</protein>
<evidence type="ECO:0000313" key="2">
    <source>
        <dbReference type="Proteomes" id="UP000634136"/>
    </source>
</evidence>
<comment type="caution">
    <text evidence="1">The sequence shown here is derived from an EMBL/GenBank/DDBJ whole genome shotgun (WGS) entry which is preliminary data.</text>
</comment>